<evidence type="ECO:0000313" key="4">
    <source>
        <dbReference type="EMBL" id="SKB64369.1"/>
    </source>
</evidence>
<keyword evidence="1" id="KW-1133">Transmembrane helix</keyword>
<evidence type="ECO:0000259" key="3">
    <source>
        <dbReference type="Pfam" id="PF16344"/>
    </source>
</evidence>
<dbReference type="EMBL" id="FUZF01000005">
    <property type="protein sequence ID" value="SKB64369.1"/>
    <property type="molecule type" value="Genomic_DNA"/>
</dbReference>
<reference evidence="5" key="1">
    <citation type="submission" date="2017-02" db="EMBL/GenBank/DDBJ databases">
        <authorList>
            <person name="Varghese N."/>
            <person name="Submissions S."/>
        </authorList>
    </citation>
    <scope>NUCLEOTIDE SEQUENCE [LARGE SCALE GENOMIC DNA]</scope>
    <source>
        <strain evidence="5">DSM 24091</strain>
    </source>
</reference>
<accession>A0A1T5CY92</accession>
<sequence length="391" mass="43927">MYDTSEIARLIKKKIEGVITPEELSELNELAKKYPSIGSLLLIVEDDHTLLEDTAMYLSLSMSQEKTDRQNRLLENTLSKIHQRPKVTLFRRLLPYVAAVCVLSLSALMYYKLELKKSHTAIIEDLAPGTNRASITLSDGRVIELSQDQHGVVLGDQLQYEDGTLIQAMDNAEVAYATIATPKGGQYQITLSDGTKVWLNADSKLIYPSRFNGDSRVVELEGEAFFDVSTIAKNGKKTPFMVKTALQQVEVLGTQFNLKAYADDQGDTRTTLVEGAVSLHVADKILPLIPGEQAVSSKQGLSKRKVDVGPYIAWKDNQFVFEEIELREALKILSRWYDFDFSIDHTVKPIHLYASINRSKSLKEVLNILESSGIKFRLERAGERNKLLIFN</sequence>
<dbReference type="Gene3D" id="3.55.50.30">
    <property type="match status" value="1"/>
</dbReference>
<feature type="transmembrane region" description="Helical" evidence="1">
    <location>
        <begin position="93"/>
        <end position="111"/>
    </location>
</feature>
<gene>
    <name evidence="4" type="ORF">SAMN05660841_01647</name>
</gene>
<dbReference type="InterPro" id="IPR006860">
    <property type="entry name" value="FecR"/>
</dbReference>
<keyword evidence="5" id="KW-1185">Reference proteome</keyword>
<dbReference type="STRING" id="1513896.SAMN05660841_01647"/>
<dbReference type="Gene3D" id="2.60.120.1440">
    <property type="match status" value="1"/>
</dbReference>
<feature type="domain" description="FecR protein" evidence="2">
    <location>
        <begin position="178"/>
        <end position="277"/>
    </location>
</feature>
<dbReference type="PANTHER" id="PTHR30273:SF2">
    <property type="entry name" value="PROTEIN FECR"/>
    <property type="match status" value="1"/>
</dbReference>
<dbReference type="GO" id="GO:0016989">
    <property type="term" value="F:sigma factor antagonist activity"/>
    <property type="evidence" value="ECO:0007669"/>
    <property type="project" value="TreeGrafter"/>
</dbReference>
<dbReference type="AlphaFoldDB" id="A0A1T5CY92"/>
<name>A0A1T5CY92_9SPHI</name>
<organism evidence="4 5">
    <name type="scientific">Sphingobacterium nematocida</name>
    <dbReference type="NCBI Taxonomy" id="1513896"/>
    <lineage>
        <taxon>Bacteria</taxon>
        <taxon>Pseudomonadati</taxon>
        <taxon>Bacteroidota</taxon>
        <taxon>Sphingobacteriia</taxon>
        <taxon>Sphingobacteriales</taxon>
        <taxon>Sphingobacteriaceae</taxon>
        <taxon>Sphingobacterium</taxon>
    </lineage>
</organism>
<dbReference type="Pfam" id="PF04773">
    <property type="entry name" value="FecR"/>
    <property type="match status" value="1"/>
</dbReference>
<dbReference type="Pfam" id="PF16344">
    <property type="entry name" value="FecR_C"/>
    <property type="match status" value="1"/>
</dbReference>
<evidence type="ECO:0000259" key="2">
    <source>
        <dbReference type="Pfam" id="PF04773"/>
    </source>
</evidence>
<keyword evidence="1" id="KW-0812">Transmembrane</keyword>
<dbReference type="InterPro" id="IPR032508">
    <property type="entry name" value="FecR_C"/>
</dbReference>
<dbReference type="OrthoDB" id="1099963at2"/>
<dbReference type="Proteomes" id="UP000190150">
    <property type="component" value="Unassembled WGS sequence"/>
</dbReference>
<evidence type="ECO:0000313" key="5">
    <source>
        <dbReference type="Proteomes" id="UP000190150"/>
    </source>
</evidence>
<dbReference type="InterPro" id="IPR012373">
    <property type="entry name" value="Ferrdict_sens_TM"/>
</dbReference>
<protein>
    <submittedName>
        <fullName evidence="4">FecR family protein</fullName>
    </submittedName>
</protein>
<proteinExistence type="predicted"/>
<dbReference type="RefSeq" id="WP_079642604.1">
    <property type="nucleotide sequence ID" value="NZ_FUZF01000005.1"/>
</dbReference>
<feature type="domain" description="Protein FecR C-terminal" evidence="3">
    <location>
        <begin position="318"/>
        <end position="379"/>
    </location>
</feature>
<keyword evidence="1" id="KW-0472">Membrane</keyword>
<evidence type="ECO:0000256" key="1">
    <source>
        <dbReference type="SAM" id="Phobius"/>
    </source>
</evidence>
<dbReference type="PANTHER" id="PTHR30273">
    <property type="entry name" value="PERIPLASMIC SIGNAL SENSOR AND SIGMA FACTOR ACTIVATOR FECR-RELATED"/>
    <property type="match status" value="1"/>
</dbReference>